<organism evidence="3 4">
    <name type="scientific">Candidatus Yanofskybacteria bacterium RIFCSPLOWO2_12_FULL_43_11b</name>
    <dbReference type="NCBI Taxonomy" id="1802710"/>
    <lineage>
        <taxon>Bacteria</taxon>
        <taxon>Candidatus Yanofskyibacteriota</taxon>
    </lineage>
</organism>
<dbReference type="Gene3D" id="3.40.1440.10">
    <property type="entry name" value="GIY-YIG endonuclease"/>
    <property type="match status" value="1"/>
</dbReference>
<dbReference type="PANTHER" id="PTHR34477">
    <property type="entry name" value="UPF0213 PROTEIN YHBQ"/>
    <property type="match status" value="1"/>
</dbReference>
<dbReference type="InterPro" id="IPR050190">
    <property type="entry name" value="UPF0213_domain"/>
</dbReference>
<dbReference type="AlphaFoldDB" id="A0A1F8H7T1"/>
<dbReference type="SUPFAM" id="SSF82771">
    <property type="entry name" value="GIY-YIG endonuclease"/>
    <property type="match status" value="1"/>
</dbReference>
<evidence type="ECO:0000259" key="2">
    <source>
        <dbReference type="PROSITE" id="PS50164"/>
    </source>
</evidence>
<feature type="domain" description="GIY-YIG" evidence="2">
    <location>
        <begin position="1"/>
        <end position="78"/>
    </location>
</feature>
<evidence type="ECO:0000256" key="1">
    <source>
        <dbReference type="ARBA" id="ARBA00007435"/>
    </source>
</evidence>
<protein>
    <recommendedName>
        <fullName evidence="2">GIY-YIG domain-containing protein</fullName>
    </recommendedName>
</protein>
<dbReference type="Pfam" id="PF01541">
    <property type="entry name" value="GIY-YIG"/>
    <property type="match status" value="1"/>
</dbReference>
<dbReference type="InterPro" id="IPR035901">
    <property type="entry name" value="GIY-YIG_endonuc_sf"/>
</dbReference>
<gene>
    <name evidence="3" type="ORF">A3G51_03610</name>
</gene>
<evidence type="ECO:0000313" key="3">
    <source>
        <dbReference type="EMBL" id="OGN33675.1"/>
    </source>
</evidence>
<dbReference type="Proteomes" id="UP000177745">
    <property type="component" value="Unassembled WGS sequence"/>
</dbReference>
<dbReference type="EMBL" id="MGKY01000013">
    <property type="protein sequence ID" value="OGN33675.1"/>
    <property type="molecule type" value="Genomic_DNA"/>
</dbReference>
<comment type="similarity">
    <text evidence="1">Belongs to the UPF0213 family.</text>
</comment>
<sequence>MHYVYVLKSKKNDSLYIGITTNIIRRIEEHNTGDNISTKRYMPWVCVYFEGYFSKEDALKRETNLKVFGKAYGQLKGRIKNSLLMLKR</sequence>
<accession>A0A1F8H7T1</accession>
<dbReference type="InterPro" id="IPR000305">
    <property type="entry name" value="GIY-YIG_endonuc"/>
</dbReference>
<comment type="caution">
    <text evidence="3">The sequence shown here is derived from an EMBL/GenBank/DDBJ whole genome shotgun (WGS) entry which is preliminary data.</text>
</comment>
<dbReference type="PANTHER" id="PTHR34477:SF1">
    <property type="entry name" value="UPF0213 PROTEIN YHBQ"/>
    <property type="match status" value="1"/>
</dbReference>
<evidence type="ECO:0000313" key="4">
    <source>
        <dbReference type="Proteomes" id="UP000177745"/>
    </source>
</evidence>
<reference evidence="3 4" key="1">
    <citation type="journal article" date="2016" name="Nat. Commun.">
        <title>Thousands of microbial genomes shed light on interconnected biogeochemical processes in an aquifer system.</title>
        <authorList>
            <person name="Anantharaman K."/>
            <person name="Brown C.T."/>
            <person name="Hug L.A."/>
            <person name="Sharon I."/>
            <person name="Castelle C.J."/>
            <person name="Probst A.J."/>
            <person name="Thomas B.C."/>
            <person name="Singh A."/>
            <person name="Wilkins M.J."/>
            <person name="Karaoz U."/>
            <person name="Brodie E.L."/>
            <person name="Williams K.H."/>
            <person name="Hubbard S.S."/>
            <person name="Banfield J.F."/>
        </authorList>
    </citation>
    <scope>NUCLEOTIDE SEQUENCE [LARGE SCALE GENOMIC DNA]</scope>
</reference>
<proteinExistence type="inferred from homology"/>
<dbReference type="PROSITE" id="PS50164">
    <property type="entry name" value="GIY_YIG"/>
    <property type="match status" value="1"/>
</dbReference>
<name>A0A1F8H7T1_9BACT</name>
<dbReference type="CDD" id="cd10449">
    <property type="entry name" value="GIY-YIG_SLX1_like"/>
    <property type="match status" value="1"/>
</dbReference>